<keyword evidence="2 8" id="KW-0055">Arginine biosynthesis</keyword>
<dbReference type="SUPFAM" id="SSF53633">
    <property type="entry name" value="Carbamate kinase-like"/>
    <property type="match status" value="1"/>
</dbReference>
<dbReference type="GO" id="GO:0042450">
    <property type="term" value="P:L-arginine biosynthetic process via ornithine"/>
    <property type="evidence" value="ECO:0007669"/>
    <property type="project" value="UniProtKB-UniRule"/>
</dbReference>
<dbReference type="InterPro" id="IPR004662">
    <property type="entry name" value="AcgluKinase_fam"/>
</dbReference>
<keyword evidence="5 8" id="KW-0547">Nucleotide-binding</keyword>
<reference evidence="10" key="1">
    <citation type="journal article" date="2016" name="BMC Biol.">
        <title>Parallel evolution of highly conserved plastid genome architecture in red seaweeds and seed plants.</title>
        <authorList>
            <person name="Lee J."/>
            <person name="Cho C.H."/>
            <person name="Park S.I."/>
            <person name="Choi J.W."/>
            <person name="Song H.S."/>
            <person name="West J.A."/>
            <person name="Bhattacharya D."/>
            <person name="Yoon H.S."/>
        </authorList>
    </citation>
    <scope>NUCLEOTIDE SEQUENCE</scope>
</reference>
<name>A0A1C9CG46_9FLOR</name>
<dbReference type="CDD" id="cd04250">
    <property type="entry name" value="AAK_NAGK-C"/>
    <property type="match status" value="1"/>
</dbReference>
<keyword evidence="10" id="KW-0934">Plastid</keyword>
<evidence type="ECO:0000256" key="8">
    <source>
        <dbReference type="HAMAP-Rule" id="MF_00082"/>
    </source>
</evidence>
<dbReference type="GeneID" id="29070118"/>
<keyword evidence="7 8" id="KW-0067">ATP-binding</keyword>
<evidence type="ECO:0000256" key="1">
    <source>
        <dbReference type="ARBA" id="ARBA00004828"/>
    </source>
</evidence>
<evidence type="ECO:0000256" key="5">
    <source>
        <dbReference type="ARBA" id="ARBA00022741"/>
    </source>
</evidence>
<dbReference type="AlphaFoldDB" id="A0A1C9CG46"/>
<dbReference type="GO" id="GO:0005524">
    <property type="term" value="F:ATP binding"/>
    <property type="evidence" value="ECO:0007669"/>
    <property type="project" value="UniProtKB-UniRule"/>
</dbReference>
<keyword evidence="3 8" id="KW-0028">Amino-acid biosynthesis</keyword>
<dbReference type="GO" id="GO:0003991">
    <property type="term" value="F:acetylglutamate kinase activity"/>
    <property type="evidence" value="ECO:0007669"/>
    <property type="project" value="UniProtKB-UniRule"/>
</dbReference>
<geneLocation type="plastid" evidence="10"/>
<evidence type="ECO:0000256" key="3">
    <source>
        <dbReference type="ARBA" id="ARBA00022605"/>
    </source>
</evidence>
<dbReference type="PRINTS" id="PR00474">
    <property type="entry name" value="GLU5KINASE"/>
</dbReference>
<sequence>MLNECEQVAALINMLPHIQRLSGQVIVIKYGGSAMLNKTLKQQVVNDVVFFSYIGLRPILVHGGGKTIDLWLKKLLIKPLFKDGVRITDDATMEVVEMVLAGKINKELVVLINTKGGNAVGLSGKDGSLALAQPFNMKQMGFVGTIVNVNTKILSLLMDNCYIPVIASISYDEFGQTYNINADLLASRIAIALNAEKLIFLTDMPGILSDINNTSTLIQTLDINTAYSLEKDGIIKGGMIPKVHSCIDALQHGVISTHVIDGRVSHSLLSTVLTSNCNGSTITTSKNIEEFV</sequence>
<dbReference type="InterPro" id="IPR001057">
    <property type="entry name" value="Glu/AcGlu_kinase"/>
</dbReference>
<accession>A0A1C9CG46</accession>
<gene>
    <name evidence="8 10" type="primary">argB</name>
    <name evidence="10" type="ORF">Hrub_124</name>
</gene>
<dbReference type="FunFam" id="3.40.1160.10:FF:000004">
    <property type="entry name" value="Acetylglutamate kinase"/>
    <property type="match status" value="1"/>
</dbReference>
<comment type="similarity">
    <text evidence="8">Belongs to the acetylglutamate kinase family. ArgB subfamily.</text>
</comment>
<evidence type="ECO:0000256" key="4">
    <source>
        <dbReference type="ARBA" id="ARBA00022679"/>
    </source>
</evidence>
<comment type="pathway">
    <text evidence="1 8">Amino-acid biosynthesis; L-arginine biosynthesis; N(2)-acetyl-L-ornithine from L-glutamate: step 2/4.</text>
</comment>
<evidence type="ECO:0000256" key="2">
    <source>
        <dbReference type="ARBA" id="ARBA00022571"/>
    </source>
</evidence>
<dbReference type="HAMAP" id="MF_00082">
    <property type="entry name" value="ArgB"/>
    <property type="match status" value="1"/>
</dbReference>
<feature type="binding site" evidence="8">
    <location>
        <position position="86"/>
    </location>
    <ligand>
        <name>substrate</name>
    </ligand>
</feature>
<dbReference type="InterPro" id="IPR037528">
    <property type="entry name" value="ArgB"/>
</dbReference>
<dbReference type="Pfam" id="PF00696">
    <property type="entry name" value="AA_kinase"/>
    <property type="match status" value="1"/>
</dbReference>
<dbReference type="Gene3D" id="3.40.1160.10">
    <property type="entry name" value="Acetylglutamate kinase-like"/>
    <property type="match status" value="1"/>
</dbReference>
<feature type="binding site" evidence="8">
    <location>
        <begin position="64"/>
        <end position="65"/>
    </location>
    <ligand>
        <name>substrate</name>
    </ligand>
</feature>
<dbReference type="InterPro" id="IPR041727">
    <property type="entry name" value="NAGK-C"/>
</dbReference>
<organism evidence="10">
    <name type="scientific">Hildenbrandia rubra</name>
    <dbReference type="NCBI Taxonomy" id="31481"/>
    <lineage>
        <taxon>Eukaryota</taxon>
        <taxon>Rhodophyta</taxon>
        <taxon>Florideophyceae</taxon>
        <taxon>Hildenbrandiophycidae</taxon>
        <taxon>Hildenbrandiales</taxon>
        <taxon>Hildenbrandiaceae</taxon>
        <taxon>Hildenbrandia</taxon>
    </lineage>
</organism>
<feature type="domain" description="Aspartate/glutamate/uridylate kinase" evidence="9">
    <location>
        <begin position="25"/>
        <end position="261"/>
    </location>
</feature>
<dbReference type="EMBL" id="KX284724">
    <property type="protein sequence ID" value="AOM67368.1"/>
    <property type="molecule type" value="Genomic_DNA"/>
</dbReference>
<dbReference type="EC" id="2.7.2.8" evidence="8"/>
<dbReference type="PIRSF" id="PIRSF000728">
    <property type="entry name" value="NAGK"/>
    <property type="match status" value="1"/>
</dbReference>
<dbReference type="PANTHER" id="PTHR23342">
    <property type="entry name" value="N-ACETYLGLUTAMATE SYNTHASE"/>
    <property type="match status" value="1"/>
</dbReference>
<evidence type="ECO:0000256" key="6">
    <source>
        <dbReference type="ARBA" id="ARBA00022777"/>
    </source>
</evidence>
<proteinExistence type="inferred from homology"/>
<keyword evidence="4 8" id="KW-0808">Transferase</keyword>
<feature type="binding site" evidence="8">
    <location>
        <position position="179"/>
    </location>
    <ligand>
        <name>substrate</name>
    </ligand>
</feature>
<comment type="catalytic activity">
    <reaction evidence="8">
        <text>N-acetyl-L-glutamate + ATP = N-acetyl-L-glutamyl 5-phosphate + ADP</text>
        <dbReference type="Rhea" id="RHEA:14629"/>
        <dbReference type="ChEBI" id="CHEBI:30616"/>
        <dbReference type="ChEBI" id="CHEBI:44337"/>
        <dbReference type="ChEBI" id="CHEBI:57936"/>
        <dbReference type="ChEBI" id="CHEBI:456216"/>
        <dbReference type="EC" id="2.7.2.8"/>
    </reaction>
</comment>
<comment type="function">
    <text evidence="8">Catalyzes the ATP-dependent phosphorylation of N-acetyl-L-glutamate.</text>
</comment>
<dbReference type="RefSeq" id="YP_009294126.1">
    <property type="nucleotide sequence ID" value="NC_031146.1"/>
</dbReference>
<feature type="site" description="Transition state stabilizer" evidence="8">
    <location>
        <position position="29"/>
    </location>
</feature>
<dbReference type="InterPro" id="IPR036393">
    <property type="entry name" value="AceGlu_kinase-like_sf"/>
</dbReference>
<dbReference type="PANTHER" id="PTHR23342:SF0">
    <property type="entry name" value="N-ACETYLGLUTAMATE SYNTHASE, MITOCHONDRIAL"/>
    <property type="match status" value="1"/>
</dbReference>
<evidence type="ECO:0000256" key="7">
    <source>
        <dbReference type="ARBA" id="ARBA00022840"/>
    </source>
</evidence>
<keyword evidence="6 8" id="KW-0418">Kinase</keyword>
<dbReference type="NCBIfam" id="TIGR00761">
    <property type="entry name" value="argB"/>
    <property type="match status" value="1"/>
</dbReference>
<protein>
    <recommendedName>
        <fullName evidence="8">Acetylglutamate kinase</fullName>
        <ecNumber evidence="8">2.7.2.8</ecNumber>
    </recommendedName>
    <alternativeName>
        <fullName evidence="8">N-acetyl-L-glutamate 5-phosphotransferase</fullName>
    </alternativeName>
    <alternativeName>
        <fullName evidence="8">NAG kinase</fullName>
        <shortName evidence="8">NAGK</shortName>
    </alternativeName>
</protein>
<dbReference type="InterPro" id="IPR001048">
    <property type="entry name" value="Asp/Glu/Uridylate_kinase"/>
</dbReference>
<dbReference type="GO" id="GO:0005737">
    <property type="term" value="C:cytoplasm"/>
    <property type="evidence" value="ECO:0007669"/>
    <property type="project" value="InterPro"/>
</dbReference>
<evidence type="ECO:0000313" key="10">
    <source>
        <dbReference type="EMBL" id="AOM67368.1"/>
    </source>
</evidence>
<feature type="site" description="Transition state stabilizer" evidence="8">
    <location>
        <position position="242"/>
    </location>
</feature>
<dbReference type="UniPathway" id="UPA00068">
    <property type="reaction ID" value="UER00107"/>
</dbReference>
<evidence type="ECO:0000259" key="9">
    <source>
        <dbReference type="Pfam" id="PF00696"/>
    </source>
</evidence>